<gene>
    <name evidence="2" type="ORF">SAMN03080599_01121</name>
</gene>
<dbReference type="EMBL" id="FMWL01000004">
    <property type="protein sequence ID" value="SCZ78162.1"/>
    <property type="molecule type" value="Genomic_DNA"/>
</dbReference>
<dbReference type="RefSeq" id="WP_092589921.1">
    <property type="nucleotide sequence ID" value="NZ_FMWL01000004.1"/>
</dbReference>
<keyword evidence="1" id="KW-0472">Membrane</keyword>
<proteinExistence type="predicted"/>
<evidence type="ECO:0008006" key="4">
    <source>
        <dbReference type="Google" id="ProtNLM"/>
    </source>
</evidence>
<dbReference type="AlphaFoldDB" id="A0A1G5RVM1"/>
<evidence type="ECO:0000313" key="2">
    <source>
        <dbReference type="EMBL" id="SCZ78162.1"/>
    </source>
</evidence>
<evidence type="ECO:0000313" key="3">
    <source>
        <dbReference type="Proteomes" id="UP000199208"/>
    </source>
</evidence>
<feature type="transmembrane region" description="Helical" evidence="1">
    <location>
        <begin position="51"/>
        <end position="74"/>
    </location>
</feature>
<name>A0A1G5RVM1_9FIRM</name>
<keyword evidence="1" id="KW-1133">Transmembrane helix</keyword>
<keyword evidence="3" id="KW-1185">Reference proteome</keyword>
<accession>A0A1G5RVM1</accession>
<protein>
    <recommendedName>
        <fullName evidence="4">DUF2269 family protein</fullName>
    </recommendedName>
</protein>
<organism evidence="2 3">
    <name type="scientific">Acidaminobacter hydrogenoformans DSM 2784</name>
    <dbReference type="NCBI Taxonomy" id="1120920"/>
    <lineage>
        <taxon>Bacteria</taxon>
        <taxon>Bacillati</taxon>
        <taxon>Bacillota</taxon>
        <taxon>Clostridia</taxon>
        <taxon>Peptostreptococcales</taxon>
        <taxon>Acidaminobacteraceae</taxon>
        <taxon>Acidaminobacter</taxon>
    </lineage>
</organism>
<dbReference type="STRING" id="1120920.SAMN03080599_01121"/>
<keyword evidence="1" id="KW-0812">Transmembrane</keyword>
<evidence type="ECO:0000256" key="1">
    <source>
        <dbReference type="SAM" id="Phobius"/>
    </source>
</evidence>
<dbReference type="Proteomes" id="UP000199208">
    <property type="component" value="Unassembled WGS sequence"/>
</dbReference>
<reference evidence="2 3" key="1">
    <citation type="submission" date="2016-10" db="EMBL/GenBank/DDBJ databases">
        <authorList>
            <person name="de Groot N.N."/>
        </authorList>
    </citation>
    <scope>NUCLEOTIDE SEQUENCE [LARGE SCALE GENOMIC DNA]</scope>
    <source>
        <strain evidence="2 3">DSM 2784</strain>
    </source>
</reference>
<feature type="transmembrane region" description="Helical" evidence="1">
    <location>
        <begin position="86"/>
        <end position="104"/>
    </location>
</feature>
<sequence>MKVVKTSRIVMLLLHIIVGVGAAAGGMGAILDPIAPAGANAELLKTGPFETFLIPGIILFALFGLGNLAAAAWLMTHWRRPETGALVQGYATGILGGPWLFGLLSSV</sequence>